<name>A0ABT5VYW8_9BACL</name>
<keyword evidence="2" id="KW-1185">Reference proteome</keyword>
<dbReference type="EMBL" id="JAQOTG010000001">
    <property type="protein sequence ID" value="MDE8562279.1"/>
    <property type="molecule type" value="Genomic_DNA"/>
</dbReference>
<reference evidence="1 2" key="1">
    <citation type="submission" date="2023-01" db="EMBL/GenBank/DDBJ databases">
        <title>Genome-based reclassification of Anoxybacillus geothermalis as a later heterotypic synonym of Anoxybacillus rupiensis.</title>
        <authorList>
            <person name="Inan Bektas K."/>
            <person name="Canakci S."/>
            <person name="Belduz A.A."/>
            <person name="Guler H.H."/>
        </authorList>
    </citation>
    <scope>NUCLEOTIDE SEQUENCE [LARGE SCALE GENOMIC DNA]</scope>
    <source>
        <strain evidence="1 2">DSM 17127</strain>
    </source>
</reference>
<accession>A0ABT5VYW8</accession>
<dbReference type="Proteomes" id="UP001213979">
    <property type="component" value="Unassembled WGS sequence"/>
</dbReference>
<proteinExistence type="predicted"/>
<evidence type="ECO:0000313" key="2">
    <source>
        <dbReference type="Proteomes" id="UP001213979"/>
    </source>
</evidence>
<gene>
    <name evidence="1" type="ORF">PNH38_00055</name>
</gene>
<sequence>MRLILVVARFLGNILYAEAPCQVIGITLEFPEKCSLLFSENGSIFLVGYTFSITRDSPFGATRFFPFLA</sequence>
<evidence type="ECO:0000313" key="1">
    <source>
        <dbReference type="EMBL" id="MDE8562279.1"/>
    </source>
</evidence>
<comment type="caution">
    <text evidence="1">The sequence shown here is derived from an EMBL/GenBank/DDBJ whole genome shotgun (WGS) entry which is preliminary data.</text>
</comment>
<evidence type="ECO:0008006" key="3">
    <source>
        <dbReference type="Google" id="ProtNLM"/>
    </source>
</evidence>
<protein>
    <recommendedName>
        <fullName evidence="3">Secreted protein</fullName>
    </recommendedName>
</protein>
<organism evidence="1 2">
    <name type="scientific">Anoxybacteroides rupiense</name>
    <dbReference type="NCBI Taxonomy" id="311460"/>
    <lineage>
        <taxon>Bacteria</taxon>
        <taxon>Bacillati</taxon>
        <taxon>Bacillota</taxon>
        <taxon>Bacilli</taxon>
        <taxon>Bacillales</taxon>
        <taxon>Anoxybacillaceae</taxon>
        <taxon>Anoxybacteroides</taxon>
    </lineage>
</organism>